<dbReference type="Gene3D" id="3.90.220.20">
    <property type="entry name" value="DNA methylase specificity domains"/>
    <property type="match status" value="2"/>
</dbReference>
<dbReference type="SUPFAM" id="SSF116734">
    <property type="entry name" value="DNA methylase specificity domain"/>
    <property type="match status" value="2"/>
</dbReference>
<dbReference type="PANTHER" id="PTHR30408:SF13">
    <property type="entry name" value="TYPE I RESTRICTION ENZYME HINDI SPECIFICITY SUBUNIT"/>
    <property type="match status" value="1"/>
</dbReference>
<evidence type="ECO:0000313" key="5">
    <source>
        <dbReference type="EMBL" id="RIE05716.1"/>
    </source>
</evidence>
<dbReference type="PANTHER" id="PTHR30408">
    <property type="entry name" value="TYPE-1 RESTRICTION ENZYME ECOKI SPECIFICITY PROTEIN"/>
    <property type="match status" value="1"/>
</dbReference>
<evidence type="ECO:0000313" key="6">
    <source>
        <dbReference type="Proteomes" id="UP000266328"/>
    </source>
</evidence>
<dbReference type="InterPro" id="IPR000055">
    <property type="entry name" value="Restrct_endonuc_typeI_TRD"/>
</dbReference>
<evidence type="ECO:0000256" key="3">
    <source>
        <dbReference type="ARBA" id="ARBA00023125"/>
    </source>
</evidence>
<keyword evidence="6" id="KW-1185">Reference proteome</keyword>
<dbReference type="GO" id="GO:0003677">
    <property type="term" value="F:DNA binding"/>
    <property type="evidence" value="ECO:0007669"/>
    <property type="project" value="UniProtKB-KW"/>
</dbReference>
<dbReference type="GO" id="GO:0009307">
    <property type="term" value="P:DNA restriction-modification system"/>
    <property type="evidence" value="ECO:0007669"/>
    <property type="project" value="UniProtKB-KW"/>
</dbReference>
<dbReference type="InterPro" id="IPR052021">
    <property type="entry name" value="Type-I_RS_S_subunit"/>
</dbReference>
<keyword evidence="3" id="KW-0238">DNA-binding</keyword>
<evidence type="ECO:0000259" key="4">
    <source>
        <dbReference type="Pfam" id="PF01420"/>
    </source>
</evidence>
<dbReference type="Proteomes" id="UP000266328">
    <property type="component" value="Unassembled WGS sequence"/>
</dbReference>
<comment type="caution">
    <text evidence="5">The sequence shown here is derived from an EMBL/GenBank/DDBJ whole genome shotgun (WGS) entry which is preliminary data.</text>
</comment>
<gene>
    <name evidence="5" type="ORF">SMC7_06060</name>
</gene>
<proteinExistence type="inferred from homology"/>
<reference evidence="5 6" key="1">
    <citation type="submission" date="2018-09" db="EMBL/GenBank/DDBJ databases">
        <title>Discovery and Ecogenomic Context for Candidatus Cryosericales, a Global Caldiserica Order Active in Thawing Permafrost.</title>
        <authorList>
            <person name="Martinez M.A."/>
            <person name="Woodcroft B.J."/>
            <person name="Ignacio Espinoza J.C."/>
            <person name="Zayed A."/>
            <person name="Singleton C.M."/>
            <person name="Boyd J."/>
            <person name="Li Y.-F."/>
            <person name="Purvine S."/>
            <person name="Maughan H."/>
            <person name="Hodgkins S.B."/>
            <person name="Anderson D."/>
            <person name="Sederholm M."/>
            <person name="Temperton B."/>
            <person name="Saleska S.R."/>
            <person name="Tyson G.W."/>
            <person name="Rich V.I."/>
        </authorList>
    </citation>
    <scope>NUCLEOTIDE SEQUENCE [LARGE SCALE GENOMIC DNA]</scope>
    <source>
        <strain evidence="5 6">SMC7</strain>
    </source>
</reference>
<accession>A0A398CQP0</accession>
<dbReference type="InterPro" id="IPR044946">
    <property type="entry name" value="Restrct_endonuc_typeI_TRD_sf"/>
</dbReference>
<evidence type="ECO:0000256" key="1">
    <source>
        <dbReference type="ARBA" id="ARBA00010923"/>
    </source>
</evidence>
<dbReference type="GO" id="GO:0004519">
    <property type="term" value="F:endonuclease activity"/>
    <property type="evidence" value="ECO:0007669"/>
    <property type="project" value="UniProtKB-KW"/>
</dbReference>
<name>A0A398CQP0_9BACT</name>
<organism evidence="5 6">
    <name type="scientific">Candidatus Cryosericum terrychapinii</name>
    <dbReference type="NCBI Taxonomy" id="2290919"/>
    <lineage>
        <taxon>Bacteria</taxon>
        <taxon>Pseudomonadati</taxon>
        <taxon>Caldisericota/Cryosericota group</taxon>
        <taxon>Candidatus Cryosericota</taxon>
        <taxon>Candidatus Cryosericia</taxon>
        <taxon>Candidatus Cryosericales</taxon>
        <taxon>Candidatus Cryosericaceae</taxon>
        <taxon>Candidatus Cryosericum</taxon>
    </lineage>
</organism>
<dbReference type="Pfam" id="PF01420">
    <property type="entry name" value="Methylase_S"/>
    <property type="match status" value="1"/>
</dbReference>
<keyword evidence="2" id="KW-0680">Restriction system</keyword>
<keyword evidence="5" id="KW-0540">Nuclease</keyword>
<dbReference type="OrthoDB" id="9816225at2"/>
<dbReference type="RefSeq" id="WP_119089460.1">
    <property type="nucleotide sequence ID" value="NZ_QXIS01000033.1"/>
</dbReference>
<evidence type="ECO:0000256" key="2">
    <source>
        <dbReference type="ARBA" id="ARBA00022747"/>
    </source>
</evidence>
<keyword evidence="5" id="KW-0378">Hydrolase</keyword>
<dbReference type="EMBL" id="QXIS01000033">
    <property type="protein sequence ID" value="RIE05716.1"/>
    <property type="molecule type" value="Genomic_DNA"/>
</dbReference>
<dbReference type="CDD" id="cd17246">
    <property type="entry name" value="RMtype1_S_SonII-TRD2-CR2_like"/>
    <property type="match status" value="1"/>
</dbReference>
<dbReference type="AlphaFoldDB" id="A0A398CQP0"/>
<comment type="similarity">
    <text evidence="1">Belongs to the type-I restriction system S methylase family.</text>
</comment>
<sequence length="420" mass="47152">MAYPEAELGSIATLWDCLHKTPAYSEDGYPMVRVTDIKRGFLDLSRTLKVQDETYQEFIERHRPRASDILFSRVGSYGNSCFVDREQEFCLGQNTVCITPDPGRSVPYFLYCCLNTPFVRQQIDSLVGGASQPTISLKSIAHIKLPLPDVADQSKIAGILLPYESLIENDLRRIEILEDMAQNLYREWFVKFRYPGGQDARFIDSPLGQIPEGWEVKGAMDNGNWNFIDQNVGPYVGTKRYHATADIDGITIVSDGVDYAYKQKPSRAQKQPLLNSVWFARMQETYKVLAVARPNAALAANAMLSSGFAGFVAADEDSLPFLFLTIASREFHQEKDRYCTGATQRSLTNDGLSRILTICPPREIVQQFGHAATDFMELMLTLQQQNLILRRTRDLLLPRLVSGEIDVADLDIAVPEGTSA</sequence>
<feature type="domain" description="Type I restriction modification DNA specificity" evidence="4">
    <location>
        <begin position="24"/>
        <end position="169"/>
    </location>
</feature>
<protein>
    <submittedName>
        <fullName evidence="5">Restriction endonuclease subunit S</fullName>
    </submittedName>
</protein>
<keyword evidence="5" id="KW-0255">Endonuclease</keyword>